<evidence type="ECO:0000256" key="7">
    <source>
        <dbReference type="RuleBase" id="RU003346"/>
    </source>
</evidence>
<evidence type="ECO:0000313" key="11">
    <source>
        <dbReference type="Proteomes" id="UP000761534"/>
    </source>
</evidence>
<keyword evidence="11" id="KW-1185">Reference proteome</keyword>
<evidence type="ECO:0000256" key="4">
    <source>
        <dbReference type="ARBA" id="ARBA00022692"/>
    </source>
</evidence>
<dbReference type="SUPFAM" id="SSF103473">
    <property type="entry name" value="MFS general substrate transporter"/>
    <property type="match status" value="1"/>
</dbReference>
<dbReference type="InterPro" id="IPR005828">
    <property type="entry name" value="MFS_sugar_transport-like"/>
</dbReference>
<proteinExistence type="inferred from homology"/>
<dbReference type="InterPro" id="IPR050360">
    <property type="entry name" value="MFS_Sugar_Transporters"/>
</dbReference>
<feature type="transmembrane region" description="Helical" evidence="8">
    <location>
        <begin position="373"/>
        <end position="392"/>
    </location>
</feature>
<evidence type="ECO:0000256" key="5">
    <source>
        <dbReference type="ARBA" id="ARBA00022989"/>
    </source>
</evidence>
<dbReference type="FunFam" id="1.20.1250.20:FF:000134">
    <property type="entry name" value="MFS sugar transporter protein"/>
    <property type="match status" value="1"/>
</dbReference>
<protein>
    <recommendedName>
        <fullName evidence="9">Major facilitator superfamily (MFS) profile domain-containing protein</fullName>
    </recommendedName>
</protein>
<feature type="transmembrane region" description="Helical" evidence="8">
    <location>
        <begin position="118"/>
        <end position="137"/>
    </location>
</feature>
<dbReference type="VEuPathDB" id="FungiDB:TRICI_000837"/>
<comment type="caution">
    <text evidence="10">The sequence shown here is derived from an EMBL/GenBank/DDBJ whole genome shotgun (WGS) entry which is preliminary data.</text>
</comment>
<keyword evidence="4 8" id="KW-0812">Transmembrane</keyword>
<evidence type="ECO:0000256" key="6">
    <source>
        <dbReference type="ARBA" id="ARBA00023136"/>
    </source>
</evidence>
<feature type="transmembrane region" description="Helical" evidence="8">
    <location>
        <begin position="302"/>
        <end position="324"/>
    </location>
</feature>
<dbReference type="AlphaFoldDB" id="A0A642VBI9"/>
<dbReference type="InterPro" id="IPR003663">
    <property type="entry name" value="Sugar/inositol_transpt"/>
</dbReference>
<dbReference type="EMBL" id="SWFS01000071">
    <property type="protein sequence ID" value="KAA8916997.1"/>
    <property type="molecule type" value="Genomic_DNA"/>
</dbReference>
<evidence type="ECO:0000256" key="1">
    <source>
        <dbReference type="ARBA" id="ARBA00004141"/>
    </source>
</evidence>
<dbReference type="Proteomes" id="UP000761534">
    <property type="component" value="Unassembled WGS sequence"/>
</dbReference>
<feature type="transmembrane region" description="Helical" evidence="8">
    <location>
        <begin position="398"/>
        <end position="418"/>
    </location>
</feature>
<dbReference type="InterPro" id="IPR036259">
    <property type="entry name" value="MFS_trans_sf"/>
</dbReference>
<evidence type="ECO:0000313" key="10">
    <source>
        <dbReference type="EMBL" id="KAA8916997.1"/>
    </source>
</evidence>
<dbReference type="PANTHER" id="PTHR48022">
    <property type="entry name" value="PLASTIDIC GLUCOSE TRANSPORTER 4"/>
    <property type="match status" value="1"/>
</dbReference>
<evidence type="ECO:0000256" key="8">
    <source>
        <dbReference type="SAM" id="Phobius"/>
    </source>
</evidence>
<dbReference type="PANTHER" id="PTHR48022:SF70">
    <property type="entry name" value="MONOSACCHARIDE TRANSPORTER, PUTATIVE (AFU_ORTHOLOGUE AFUA_5G14540)-RELATED"/>
    <property type="match status" value="1"/>
</dbReference>
<dbReference type="InterPro" id="IPR020846">
    <property type="entry name" value="MFS_dom"/>
</dbReference>
<feature type="transmembrane region" description="Helical" evidence="8">
    <location>
        <begin position="213"/>
        <end position="230"/>
    </location>
</feature>
<evidence type="ECO:0000256" key="2">
    <source>
        <dbReference type="ARBA" id="ARBA00010992"/>
    </source>
</evidence>
<name>A0A642VBI9_9ASCO</name>
<accession>A0A642VBI9</accession>
<feature type="transmembrane region" description="Helical" evidence="8">
    <location>
        <begin position="88"/>
        <end position="111"/>
    </location>
</feature>
<feature type="transmembrane region" description="Helical" evidence="8">
    <location>
        <begin position="47"/>
        <end position="68"/>
    </location>
</feature>
<reference evidence="10" key="1">
    <citation type="journal article" date="2019" name="G3 (Bethesda)">
        <title>Genome Assemblies of Two Rare Opportunistic Yeast Pathogens: Diutina rugosa (syn. Candida rugosa) and Trichomonascus ciferrii (syn. Candida ciferrii).</title>
        <authorList>
            <person name="Mixao V."/>
            <person name="Saus E."/>
            <person name="Hansen A.P."/>
            <person name="Lass-Florl C."/>
            <person name="Gabaldon T."/>
        </authorList>
    </citation>
    <scope>NUCLEOTIDE SEQUENCE</scope>
    <source>
        <strain evidence="10">CBS 4856</strain>
    </source>
</reference>
<evidence type="ECO:0000256" key="3">
    <source>
        <dbReference type="ARBA" id="ARBA00022448"/>
    </source>
</evidence>
<sequence length="536" mass="59639">MSDEKKAGVEHMEETDMKDQTLQGSAALEEVLKYNTPASFGKGMIQLYLSCGLIYLVSTLNGFDGSLMSSINALPEYLDYYNMEKASVGTGLVFSIYNIGQMAGSLFAWLADYRGRKFAIALGCAGVLVGTVVTATAKNMPTFIGGRFLLSFFGTIATTAAPIYCVEVSPPHIRGRLSGLYNTLYNFGAIIAAFCTMGTMIHLEGPIVFRLPLWVQMICPGIVLAFIYFIPESPRWLIGMDRLDEAKAIIIKYHANGDQLHPFVNLEITEMMESLQDVGLSSPKTMFNLADLVTTRSDRYRLFLIVVFAWFGQFSGNNVASYYLPNMMDGIGMTDPQLQVLMNAIYNLVGWFSAIAGSFLHDKVGRRKMFISSLIGLSICLSIVAATAAEYQKQGTEALSSASIAFIFVFSFVFAIGFTSQQPIYIGEVSSNKLRAKGLMIMQLVGGCASFVNQFAAPVAMENIKYWFYVFFVFWDLIEAAVVYFFFVETKGRTLEELEVIFQSKNPKEASLRPWNEMQDLDVTHTQAQVYITRIY</sequence>
<dbReference type="GO" id="GO:0016020">
    <property type="term" value="C:membrane"/>
    <property type="evidence" value="ECO:0007669"/>
    <property type="project" value="UniProtKB-SubCell"/>
</dbReference>
<dbReference type="GO" id="GO:0005351">
    <property type="term" value="F:carbohydrate:proton symporter activity"/>
    <property type="evidence" value="ECO:0007669"/>
    <property type="project" value="TreeGrafter"/>
</dbReference>
<keyword evidence="5 8" id="KW-1133">Transmembrane helix</keyword>
<dbReference type="PROSITE" id="PS50850">
    <property type="entry name" value="MFS"/>
    <property type="match status" value="1"/>
</dbReference>
<feature type="transmembrane region" description="Helical" evidence="8">
    <location>
        <begin position="439"/>
        <end position="460"/>
    </location>
</feature>
<keyword evidence="3 7" id="KW-0813">Transport</keyword>
<feature type="transmembrane region" description="Helical" evidence="8">
    <location>
        <begin position="466"/>
        <end position="487"/>
    </location>
</feature>
<feature type="domain" description="Major facilitator superfamily (MFS) profile" evidence="9">
    <location>
        <begin position="50"/>
        <end position="491"/>
    </location>
</feature>
<comment type="similarity">
    <text evidence="2 7">Belongs to the major facilitator superfamily. Sugar transporter (TC 2.A.1.1) family.</text>
</comment>
<feature type="transmembrane region" description="Helical" evidence="8">
    <location>
        <begin position="344"/>
        <end position="361"/>
    </location>
</feature>
<dbReference type="OrthoDB" id="6133115at2759"/>
<organism evidence="10 11">
    <name type="scientific">Trichomonascus ciferrii</name>
    <dbReference type="NCBI Taxonomy" id="44093"/>
    <lineage>
        <taxon>Eukaryota</taxon>
        <taxon>Fungi</taxon>
        <taxon>Dikarya</taxon>
        <taxon>Ascomycota</taxon>
        <taxon>Saccharomycotina</taxon>
        <taxon>Dipodascomycetes</taxon>
        <taxon>Dipodascales</taxon>
        <taxon>Trichomonascaceae</taxon>
        <taxon>Trichomonascus</taxon>
        <taxon>Trichomonascus ciferrii complex</taxon>
    </lineage>
</organism>
<gene>
    <name evidence="10" type="ORF">TRICI_000837</name>
</gene>
<dbReference type="Gene3D" id="1.20.1250.20">
    <property type="entry name" value="MFS general substrate transporter like domains"/>
    <property type="match status" value="1"/>
</dbReference>
<feature type="transmembrane region" description="Helical" evidence="8">
    <location>
        <begin position="180"/>
        <end position="201"/>
    </location>
</feature>
<keyword evidence="6 8" id="KW-0472">Membrane</keyword>
<dbReference type="Pfam" id="PF00083">
    <property type="entry name" value="Sugar_tr"/>
    <property type="match status" value="1"/>
</dbReference>
<evidence type="ECO:0000259" key="9">
    <source>
        <dbReference type="PROSITE" id="PS50850"/>
    </source>
</evidence>
<dbReference type="NCBIfam" id="TIGR00879">
    <property type="entry name" value="SP"/>
    <property type="match status" value="1"/>
</dbReference>
<feature type="transmembrane region" description="Helical" evidence="8">
    <location>
        <begin position="149"/>
        <end position="168"/>
    </location>
</feature>
<comment type="subcellular location">
    <subcellularLocation>
        <location evidence="1">Membrane</location>
        <topology evidence="1">Multi-pass membrane protein</topology>
    </subcellularLocation>
</comment>